<protein>
    <recommendedName>
        <fullName evidence="2">Tyr recombinase domain-containing protein</fullName>
    </recommendedName>
</protein>
<dbReference type="GO" id="GO:0006310">
    <property type="term" value="P:DNA recombination"/>
    <property type="evidence" value="ECO:0007669"/>
    <property type="project" value="UniProtKB-KW"/>
</dbReference>
<proteinExistence type="predicted"/>
<organism evidence="3 4">
    <name type="scientific">Grylomicrobium aquisgranensis</name>
    <dbReference type="NCBI Taxonomy" id="2926318"/>
    <lineage>
        <taxon>Bacteria</taxon>
        <taxon>Bacillati</taxon>
        <taxon>Bacillota</taxon>
        <taxon>Erysipelotrichia</taxon>
        <taxon>Erysipelotrichales</taxon>
        <taxon>Erysipelotrichaceae</taxon>
        <taxon>Grylomicrobium</taxon>
    </lineage>
</organism>
<keyword evidence="1" id="KW-0233">DNA recombination</keyword>
<gene>
    <name evidence="3" type="ORF">MOZ60_00885</name>
</gene>
<dbReference type="GO" id="GO:0003677">
    <property type="term" value="F:DNA binding"/>
    <property type="evidence" value="ECO:0007669"/>
    <property type="project" value="InterPro"/>
</dbReference>
<evidence type="ECO:0000259" key="2">
    <source>
        <dbReference type="PROSITE" id="PS51898"/>
    </source>
</evidence>
<dbReference type="PROSITE" id="PS51898">
    <property type="entry name" value="TYR_RECOMBINASE"/>
    <property type="match status" value="1"/>
</dbReference>
<evidence type="ECO:0000256" key="1">
    <source>
        <dbReference type="ARBA" id="ARBA00023172"/>
    </source>
</evidence>
<sequence length="121" mass="14167">MQEMQVWTPEEFNMFLKCVDNPLYHAYFDALYWTGMRRGEAIALQCSDLKDGWINCQPKRRCKRFKPTKMKASRKIQIDDALNKELELLKAEYKTGYLFGGETSLSPTQISRIFNAGKCRD</sequence>
<dbReference type="EMBL" id="JALBUR010000001">
    <property type="protein sequence ID" value="MDX8418643.1"/>
    <property type="molecule type" value="Genomic_DNA"/>
</dbReference>
<feature type="domain" description="Tyr recombinase" evidence="2">
    <location>
        <begin position="2"/>
        <end position="121"/>
    </location>
</feature>
<reference evidence="3 4" key="1">
    <citation type="submission" date="2022-03" db="EMBL/GenBank/DDBJ databases">
        <title>Novel taxa within the pig intestine.</title>
        <authorList>
            <person name="Wylensek D."/>
            <person name="Bishof K."/>
            <person name="Afrizal A."/>
            <person name="Clavel T."/>
        </authorList>
    </citation>
    <scope>NUCLEOTIDE SEQUENCE [LARGE SCALE GENOMIC DNA]</scope>
    <source>
        <strain evidence="3 4">CLA-KB-P133</strain>
    </source>
</reference>
<accession>A0AB35TZD1</accession>
<keyword evidence="4" id="KW-1185">Reference proteome</keyword>
<dbReference type="AlphaFoldDB" id="A0AB35TZD1"/>
<dbReference type="GO" id="GO:0015074">
    <property type="term" value="P:DNA integration"/>
    <property type="evidence" value="ECO:0007669"/>
    <property type="project" value="InterPro"/>
</dbReference>
<evidence type="ECO:0000313" key="3">
    <source>
        <dbReference type="EMBL" id="MDX8418643.1"/>
    </source>
</evidence>
<name>A0AB35TZD1_9FIRM</name>
<dbReference type="SUPFAM" id="SSF56349">
    <property type="entry name" value="DNA breaking-rejoining enzymes"/>
    <property type="match status" value="1"/>
</dbReference>
<dbReference type="Proteomes" id="UP001286174">
    <property type="component" value="Unassembled WGS sequence"/>
</dbReference>
<dbReference type="InterPro" id="IPR011010">
    <property type="entry name" value="DNA_brk_join_enz"/>
</dbReference>
<comment type="caution">
    <text evidence="3">The sequence shown here is derived from an EMBL/GenBank/DDBJ whole genome shotgun (WGS) entry which is preliminary data.</text>
</comment>
<evidence type="ECO:0000313" key="4">
    <source>
        <dbReference type="Proteomes" id="UP001286174"/>
    </source>
</evidence>
<dbReference type="InterPro" id="IPR002104">
    <property type="entry name" value="Integrase_catalytic"/>
</dbReference>
<dbReference type="RefSeq" id="WP_370595318.1">
    <property type="nucleotide sequence ID" value="NZ_JALBUR010000001.1"/>
</dbReference>
<dbReference type="Gene3D" id="1.10.443.10">
    <property type="entry name" value="Intergrase catalytic core"/>
    <property type="match status" value="1"/>
</dbReference>
<dbReference type="InterPro" id="IPR013762">
    <property type="entry name" value="Integrase-like_cat_sf"/>
</dbReference>